<dbReference type="Proteomes" id="UP000028524">
    <property type="component" value="Unassembled WGS sequence"/>
</dbReference>
<evidence type="ECO:0000256" key="1">
    <source>
        <dbReference type="SAM" id="MobiDB-lite"/>
    </source>
</evidence>
<dbReference type="EMBL" id="KL660704">
    <property type="protein sequence ID" value="KFA64061.1"/>
    <property type="molecule type" value="Genomic_DNA"/>
</dbReference>
<dbReference type="InParanoid" id="A0A084QJC6"/>
<protein>
    <submittedName>
        <fullName evidence="2">Uncharacterized protein</fullName>
    </submittedName>
</protein>
<evidence type="ECO:0000313" key="2">
    <source>
        <dbReference type="EMBL" id="KFA64061.1"/>
    </source>
</evidence>
<organism evidence="2 3">
    <name type="scientific">Stachybotrys chlorohalonatus (strain IBT 40285)</name>
    <dbReference type="NCBI Taxonomy" id="1283841"/>
    <lineage>
        <taxon>Eukaryota</taxon>
        <taxon>Fungi</taxon>
        <taxon>Dikarya</taxon>
        <taxon>Ascomycota</taxon>
        <taxon>Pezizomycotina</taxon>
        <taxon>Sordariomycetes</taxon>
        <taxon>Hypocreomycetidae</taxon>
        <taxon>Hypocreales</taxon>
        <taxon>Stachybotryaceae</taxon>
        <taxon>Stachybotrys</taxon>
    </lineage>
</organism>
<evidence type="ECO:0000313" key="3">
    <source>
        <dbReference type="Proteomes" id="UP000028524"/>
    </source>
</evidence>
<keyword evidence="3" id="KW-1185">Reference proteome</keyword>
<accession>A0A084QJC6</accession>
<dbReference type="AlphaFoldDB" id="A0A084QJC6"/>
<dbReference type="HOGENOM" id="CLU_2378569_0_0_1"/>
<gene>
    <name evidence="2" type="ORF">S40285_10180</name>
</gene>
<name>A0A084QJC6_STAC4</name>
<feature type="non-terminal residue" evidence="2">
    <location>
        <position position="1"/>
    </location>
</feature>
<feature type="region of interest" description="Disordered" evidence="1">
    <location>
        <begin position="69"/>
        <end position="95"/>
    </location>
</feature>
<feature type="region of interest" description="Disordered" evidence="1">
    <location>
        <begin position="1"/>
        <end position="21"/>
    </location>
</feature>
<reference evidence="2 3" key="1">
    <citation type="journal article" date="2014" name="BMC Genomics">
        <title>Comparative genome sequencing reveals chemotype-specific gene clusters in the toxigenic black mold Stachybotrys.</title>
        <authorList>
            <person name="Semeiks J."/>
            <person name="Borek D."/>
            <person name="Otwinowski Z."/>
            <person name="Grishin N.V."/>
        </authorList>
    </citation>
    <scope>NUCLEOTIDE SEQUENCE [LARGE SCALE GENOMIC DNA]</scope>
    <source>
        <strain evidence="2 3">IBT 40285</strain>
    </source>
</reference>
<sequence>DGAGSGHRAPSTVSVRRDANGIPYYAGQKREGCEGCMIGDDAGVRNRDDCMRKLSNPAEEAAQVGRVGGDLVGRNTGKKIKPASSAGERFVRNGG</sequence>
<proteinExistence type="predicted"/>